<keyword evidence="4 7" id="KW-0812">Transmembrane</keyword>
<evidence type="ECO:0000256" key="3">
    <source>
        <dbReference type="ARBA" id="ARBA00022519"/>
    </source>
</evidence>
<feature type="transmembrane region" description="Helical" evidence="7">
    <location>
        <begin position="359"/>
        <end position="381"/>
    </location>
</feature>
<reference evidence="10" key="1">
    <citation type="submission" date="2018-08" db="EMBL/GenBank/DDBJ databases">
        <authorList>
            <person name="Grouzdev D.S."/>
            <person name="Krutkina M.S."/>
        </authorList>
    </citation>
    <scope>NUCLEOTIDE SEQUENCE [LARGE SCALE GENOMIC DNA]</scope>
    <source>
        <strain evidence="10">4-11</strain>
    </source>
</reference>
<dbReference type="PANTHER" id="PTHR33362">
    <property type="entry name" value="SIALIC ACID TRAP TRANSPORTER PERMEASE PROTEIN SIAT-RELATED"/>
    <property type="match status" value="1"/>
</dbReference>
<dbReference type="InterPro" id="IPR010656">
    <property type="entry name" value="DctM"/>
</dbReference>
<feature type="transmembrane region" description="Helical" evidence="7">
    <location>
        <begin position="131"/>
        <end position="150"/>
    </location>
</feature>
<feature type="transmembrane region" description="Helical" evidence="7">
    <location>
        <begin position="6"/>
        <end position="34"/>
    </location>
</feature>
<dbReference type="Proteomes" id="UP000264002">
    <property type="component" value="Unassembled WGS sequence"/>
</dbReference>
<evidence type="ECO:0000313" key="10">
    <source>
        <dbReference type="Proteomes" id="UP000264002"/>
    </source>
</evidence>
<reference evidence="9 10" key="2">
    <citation type="submission" date="2018-09" db="EMBL/GenBank/DDBJ databases">
        <title>Genome of Sphaerochaeta halotolerans strain 4-11.</title>
        <authorList>
            <person name="Nazina T.N."/>
            <person name="Sokolova D.S."/>
        </authorList>
    </citation>
    <scope>NUCLEOTIDE SEQUENCE [LARGE SCALE GENOMIC DNA]</scope>
    <source>
        <strain evidence="9 10">4-11</strain>
    </source>
</reference>
<name>A0A372MEV4_9SPIR</name>
<comment type="subcellular location">
    <subcellularLocation>
        <location evidence="1">Cell inner membrane</location>
        <topology evidence="1">Multi-pass membrane protein</topology>
    </subcellularLocation>
</comment>
<dbReference type="RefSeq" id="WP_117330870.1">
    <property type="nucleotide sequence ID" value="NZ_QUWK01000010.1"/>
</dbReference>
<keyword evidence="3" id="KW-0997">Cell inner membrane</keyword>
<dbReference type="NCBIfam" id="TIGR00786">
    <property type="entry name" value="dctM"/>
    <property type="match status" value="1"/>
</dbReference>
<proteinExistence type="predicted"/>
<feature type="transmembrane region" description="Helical" evidence="7">
    <location>
        <begin position="242"/>
        <end position="260"/>
    </location>
</feature>
<evidence type="ECO:0000256" key="2">
    <source>
        <dbReference type="ARBA" id="ARBA00022475"/>
    </source>
</evidence>
<evidence type="ECO:0000259" key="8">
    <source>
        <dbReference type="Pfam" id="PF06808"/>
    </source>
</evidence>
<feature type="transmembrane region" description="Helical" evidence="7">
    <location>
        <begin position="305"/>
        <end position="327"/>
    </location>
</feature>
<feature type="transmembrane region" description="Helical" evidence="7">
    <location>
        <begin position="401"/>
        <end position="421"/>
    </location>
</feature>
<keyword evidence="5 7" id="KW-1133">Transmembrane helix</keyword>
<keyword evidence="10" id="KW-1185">Reference proteome</keyword>
<evidence type="ECO:0000256" key="6">
    <source>
        <dbReference type="ARBA" id="ARBA00023136"/>
    </source>
</evidence>
<keyword evidence="2" id="KW-1003">Cell membrane</keyword>
<feature type="domain" description="TRAP C4-dicarboxylate transport system permease DctM subunit" evidence="8">
    <location>
        <begin position="8"/>
        <end position="417"/>
    </location>
</feature>
<dbReference type="EMBL" id="QUWK01000010">
    <property type="protein sequence ID" value="RFU94302.1"/>
    <property type="molecule type" value="Genomic_DNA"/>
</dbReference>
<dbReference type="PIRSF" id="PIRSF006066">
    <property type="entry name" value="HI0050"/>
    <property type="match status" value="1"/>
</dbReference>
<evidence type="ECO:0000256" key="1">
    <source>
        <dbReference type="ARBA" id="ARBA00004429"/>
    </source>
</evidence>
<evidence type="ECO:0000256" key="5">
    <source>
        <dbReference type="ARBA" id="ARBA00022989"/>
    </source>
</evidence>
<keyword evidence="6 7" id="KW-0472">Membrane</keyword>
<dbReference type="OrthoDB" id="370245at2"/>
<protein>
    <submittedName>
        <fullName evidence="9">TRAP transporter large permease</fullName>
    </submittedName>
</protein>
<sequence>MNFSWLIIFIFIAVFLEVPVAFSFIAGTVVYLLVGQTYPITVVAGRLGPGLDSFPLLALPLFVFAGNLLGGSGIAKRIFNFANSAVGHIPGGLGHVNVLSSIVFAGMSGVAMADAAGLGKIEMEEMQRHGYPVPFSAAITAASATIGPIIPPSGQMVIIAVLANIALDKLFLAGFVPGLMLGVFLMVTIYFMVRSGHVKVDVMPKEPFSVRLANFFKAVPALAVPIFLIIGLVTGVATPTELGALTCLFAIILGIAYKDLTWHSFLECAIETAKTTGILGMLLLVASPFTWLMGVGNVGIQLQNFMMGLTTNPVVFLLLANVVLLVAGMLMETTVVVLIAAPIMFPIAAIYGIDPIHFAIVMLINLLMGTLTPPFGSLLFVMMNQTKLTLSQMFRAVAPFYFPYLAFLVLITFVPSITTFVPRLFGA</sequence>
<dbReference type="InterPro" id="IPR004681">
    <property type="entry name" value="TRAP_DctM"/>
</dbReference>
<dbReference type="AlphaFoldDB" id="A0A372MEV4"/>
<evidence type="ECO:0000256" key="4">
    <source>
        <dbReference type="ARBA" id="ARBA00022692"/>
    </source>
</evidence>
<dbReference type="GO" id="GO:0005886">
    <property type="term" value="C:plasma membrane"/>
    <property type="evidence" value="ECO:0007669"/>
    <property type="project" value="UniProtKB-SubCell"/>
</dbReference>
<feature type="transmembrane region" description="Helical" evidence="7">
    <location>
        <begin position="272"/>
        <end position="293"/>
    </location>
</feature>
<feature type="transmembrane region" description="Helical" evidence="7">
    <location>
        <begin position="214"/>
        <end position="236"/>
    </location>
</feature>
<evidence type="ECO:0000256" key="7">
    <source>
        <dbReference type="SAM" id="Phobius"/>
    </source>
</evidence>
<evidence type="ECO:0000313" key="9">
    <source>
        <dbReference type="EMBL" id="RFU94302.1"/>
    </source>
</evidence>
<dbReference type="GO" id="GO:0022857">
    <property type="term" value="F:transmembrane transporter activity"/>
    <property type="evidence" value="ECO:0007669"/>
    <property type="project" value="TreeGrafter"/>
</dbReference>
<feature type="transmembrane region" description="Helical" evidence="7">
    <location>
        <begin position="54"/>
        <end position="75"/>
    </location>
</feature>
<accession>A0A372MEV4</accession>
<organism evidence="9 10">
    <name type="scientific">Sphaerochaeta halotolerans</name>
    <dbReference type="NCBI Taxonomy" id="2293840"/>
    <lineage>
        <taxon>Bacteria</taxon>
        <taxon>Pseudomonadati</taxon>
        <taxon>Spirochaetota</taxon>
        <taxon>Spirochaetia</taxon>
        <taxon>Spirochaetales</taxon>
        <taxon>Sphaerochaetaceae</taxon>
        <taxon>Sphaerochaeta</taxon>
    </lineage>
</organism>
<dbReference type="PANTHER" id="PTHR33362:SF3">
    <property type="entry name" value="SIALIC ACID TRAP TRANSPORTER PERMEASE PROTEIN SIAT"/>
    <property type="match status" value="1"/>
</dbReference>
<feature type="transmembrane region" description="Helical" evidence="7">
    <location>
        <begin position="170"/>
        <end position="193"/>
    </location>
</feature>
<dbReference type="Pfam" id="PF06808">
    <property type="entry name" value="DctM"/>
    <property type="match status" value="1"/>
</dbReference>
<gene>
    <name evidence="9" type="ORF">DYP60_10025</name>
</gene>
<comment type="caution">
    <text evidence="9">The sequence shown here is derived from an EMBL/GenBank/DDBJ whole genome shotgun (WGS) entry which is preliminary data.</text>
</comment>
<feature type="transmembrane region" description="Helical" evidence="7">
    <location>
        <begin position="334"/>
        <end position="353"/>
    </location>
</feature>